<evidence type="ECO:0000256" key="2">
    <source>
        <dbReference type="ARBA" id="ARBA00022723"/>
    </source>
</evidence>
<sequence length="352" mass="39268">MAEKNYMNERFAKLKKLLRKNKLDGFIVTNNLDQFYLTNFFFYPNEAVFLIHKKGVTCFTRELYVESFGKFAPQIEVIGDENRIVSAIDKARKLGLARPGFDAAKETYVSGGLLRASGFVEAGSLITTLRENKDAAELKLLRESNRIAYLTYEYIKPRVKTGMTEFEVAAEMERFMRAHGATTTSFYTIVAFGENTANPHHETSARKLKAEDAVLMDFGCVYKGYCSDITRSWWHGKKEPAEYTKIWHIVDKARKQGIKAVGIGVPTKKVDATSRGIISAAGYGQYFTHGTGHGVGIEIHEDPYNSQQSAAILSEGNIVTVEPGIYLPGKYGVRLEDTVAVAKSGAKILTKK</sequence>
<dbReference type="InterPro" id="IPR001131">
    <property type="entry name" value="Peptidase_M24B_aminopep-P_CS"/>
</dbReference>
<dbReference type="SUPFAM" id="SSF55920">
    <property type="entry name" value="Creatinase/aminopeptidase"/>
    <property type="match status" value="1"/>
</dbReference>
<gene>
    <name evidence="8" type="ORF">B5F75_04970</name>
</gene>
<keyword evidence="9" id="KW-1185">Reference proteome</keyword>
<dbReference type="PANTHER" id="PTHR46112:SF2">
    <property type="entry name" value="XAA-PRO AMINOPEPTIDASE P-RELATED"/>
    <property type="match status" value="1"/>
</dbReference>
<name>A0A1Y4DHY1_9BACT</name>
<dbReference type="RefSeq" id="WP_087288581.1">
    <property type="nucleotide sequence ID" value="NZ_NFJD01000003.1"/>
</dbReference>
<evidence type="ECO:0000256" key="1">
    <source>
        <dbReference type="ARBA" id="ARBA00022670"/>
    </source>
</evidence>
<dbReference type="Gene3D" id="3.40.350.10">
    <property type="entry name" value="Creatinase/prolidase N-terminal domain"/>
    <property type="match status" value="1"/>
</dbReference>
<comment type="similarity">
    <text evidence="5">Belongs to the peptidase M24B family.</text>
</comment>
<evidence type="ECO:0000259" key="7">
    <source>
        <dbReference type="Pfam" id="PF01321"/>
    </source>
</evidence>
<dbReference type="InterPro" id="IPR029149">
    <property type="entry name" value="Creatin/AminoP/Spt16_N"/>
</dbReference>
<dbReference type="InterPro" id="IPR000994">
    <property type="entry name" value="Pept_M24"/>
</dbReference>
<dbReference type="PROSITE" id="PS00491">
    <property type="entry name" value="PROLINE_PEPTIDASE"/>
    <property type="match status" value="1"/>
</dbReference>
<protein>
    <recommendedName>
        <fullName evidence="10">Xaa-Pro dipeptidase</fullName>
    </recommendedName>
</protein>
<dbReference type="GO" id="GO:0006508">
    <property type="term" value="P:proteolysis"/>
    <property type="evidence" value="ECO:0007669"/>
    <property type="project" value="UniProtKB-KW"/>
</dbReference>
<evidence type="ECO:0000256" key="3">
    <source>
        <dbReference type="ARBA" id="ARBA00022801"/>
    </source>
</evidence>
<dbReference type="SUPFAM" id="SSF53092">
    <property type="entry name" value="Creatinase/prolidase N-terminal domain"/>
    <property type="match status" value="1"/>
</dbReference>
<dbReference type="Pfam" id="PF01321">
    <property type="entry name" value="Creatinase_N"/>
    <property type="match status" value="1"/>
</dbReference>
<proteinExistence type="inferred from homology"/>
<accession>A0A1Y4DHY1</accession>
<dbReference type="PANTHER" id="PTHR46112">
    <property type="entry name" value="AMINOPEPTIDASE"/>
    <property type="match status" value="1"/>
</dbReference>
<dbReference type="GO" id="GO:0046872">
    <property type="term" value="F:metal ion binding"/>
    <property type="evidence" value="ECO:0007669"/>
    <property type="project" value="UniProtKB-KW"/>
</dbReference>
<keyword evidence="4" id="KW-0482">Metalloprotease</keyword>
<keyword evidence="2 5" id="KW-0479">Metal-binding</keyword>
<dbReference type="InterPro" id="IPR050659">
    <property type="entry name" value="Peptidase_M24B"/>
</dbReference>
<dbReference type="GO" id="GO:0008237">
    <property type="term" value="F:metallopeptidase activity"/>
    <property type="evidence" value="ECO:0007669"/>
    <property type="project" value="UniProtKB-KW"/>
</dbReference>
<dbReference type="CDD" id="cd01092">
    <property type="entry name" value="APP-like"/>
    <property type="match status" value="1"/>
</dbReference>
<evidence type="ECO:0008006" key="10">
    <source>
        <dbReference type="Google" id="ProtNLM"/>
    </source>
</evidence>
<dbReference type="AlphaFoldDB" id="A0A1Y4DHY1"/>
<dbReference type="Pfam" id="PF00557">
    <property type="entry name" value="Peptidase_M24"/>
    <property type="match status" value="1"/>
</dbReference>
<dbReference type="InterPro" id="IPR000587">
    <property type="entry name" value="Creatinase_N"/>
</dbReference>
<evidence type="ECO:0000259" key="6">
    <source>
        <dbReference type="Pfam" id="PF00557"/>
    </source>
</evidence>
<dbReference type="EMBL" id="NFJD01000003">
    <property type="protein sequence ID" value="OUO56548.1"/>
    <property type="molecule type" value="Genomic_DNA"/>
</dbReference>
<dbReference type="OrthoDB" id="9806388at2"/>
<evidence type="ECO:0000256" key="4">
    <source>
        <dbReference type="ARBA" id="ARBA00023049"/>
    </source>
</evidence>
<evidence type="ECO:0000313" key="8">
    <source>
        <dbReference type="EMBL" id="OUO56548.1"/>
    </source>
</evidence>
<keyword evidence="1" id="KW-0645">Protease</keyword>
<dbReference type="Gene3D" id="3.90.230.10">
    <property type="entry name" value="Creatinase/methionine aminopeptidase superfamily"/>
    <property type="match status" value="1"/>
</dbReference>
<feature type="domain" description="Peptidase M24" evidence="6">
    <location>
        <begin position="140"/>
        <end position="342"/>
    </location>
</feature>
<reference evidence="9" key="1">
    <citation type="submission" date="2017-04" db="EMBL/GenBank/DDBJ databases">
        <title>Function of individual gut microbiota members based on whole genome sequencing of pure cultures obtained from chicken caecum.</title>
        <authorList>
            <person name="Medvecky M."/>
            <person name="Cejkova D."/>
            <person name="Polansky O."/>
            <person name="Karasova D."/>
            <person name="Kubasova T."/>
            <person name="Cizek A."/>
            <person name="Rychlik I."/>
        </authorList>
    </citation>
    <scope>NUCLEOTIDE SEQUENCE [LARGE SCALE GENOMIC DNA]</scope>
    <source>
        <strain evidence="9">An273</strain>
    </source>
</reference>
<evidence type="ECO:0000313" key="9">
    <source>
        <dbReference type="Proteomes" id="UP000196368"/>
    </source>
</evidence>
<organism evidence="8 9">
    <name type="scientific">Candidatus Avelusimicrobium gallicola</name>
    <dbReference type="NCBI Taxonomy" id="2562704"/>
    <lineage>
        <taxon>Bacteria</taxon>
        <taxon>Pseudomonadati</taxon>
        <taxon>Elusimicrobiota</taxon>
        <taxon>Elusimicrobia</taxon>
        <taxon>Elusimicrobiales</taxon>
        <taxon>Elusimicrobiaceae</taxon>
        <taxon>Candidatus Avelusimicrobium</taxon>
    </lineage>
</organism>
<feature type="domain" description="Creatinase N-terminal" evidence="7">
    <location>
        <begin position="10"/>
        <end position="130"/>
    </location>
</feature>
<comment type="caution">
    <text evidence="8">The sequence shown here is derived from an EMBL/GenBank/DDBJ whole genome shotgun (WGS) entry which is preliminary data.</text>
</comment>
<dbReference type="InterPro" id="IPR036005">
    <property type="entry name" value="Creatinase/aminopeptidase-like"/>
</dbReference>
<evidence type="ECO:0000256" key="5">
    <source>
        <dbReference type="RuleBase" id="RU000590"/>
    </source>
</evidence>
<keyword evidence="3" id="KW-0378">Hydrolase</keyword>
<dbReference type="Proteomes" id="UP000196368">
    <property type="component" value="Unassembled WGS sequence"/>
</dbReference>